<reference evidence="1" key="1">
    <citation type="submission" date="2021-02" db="EMBL/GenBank/DDBJ databases">
        <authorList>
            <consortium name="DOE Joint Genome Institute"/>
            <person name="Ahrendt S."/>
            <person name="Looney B.P."/>
            <person name="Miyauchi S."/>
            <person name="Morin E."/>
            <person name="Drula E."/>
            <person name="Courty P.E."/>
            <person name="Chicoki N."/>
            <person name="Fauchery L."/>
            <person name="Kohler A."/>
            <person name="Kuo A."/>
            <person name="Labutti K."/>
            <person name="Pangilinan J."/>
            <person name="Lipzen A."/>
            <person name="Riley R."/>
            <person name="Andreopoulos W."/>
            <person name="He G."/>
            <person name="Johnson J."/>
            <person name="Barry K.W."/>
            <person name="Grigoriev I.V."/>
            <person name="Nagy L."/>
            <person name="Hibbett D."/>
            <person name="Henrissat B."/>
            <person name="Matheny P.B."/>
            <person name="Labbe J."/>
            <person name="Martin F."/>
        </authorList>
    </citation>
    <scope>NUCLEOTIDE SEQUENCE</scope>
    <source>
        <strain evidence="1">FP105234-sp</strain>
    </source>
</reference>
<protein>
    <submittedName>
        <fullName evidence="1">Uncharacterized protein</fullName>
    </submittedName>
</protein>
<reference evidence="1" key="2">
    <citation type="journal article" date="2022" name="New Phytol.">
        <title>Evolutionary transition to the ectomycorrhizal habit in the genomes of a hyperdiverse lineage of mushroom-forming fungi.</title>
        <authorList>
            <person name="Looney B."/>
            <person name="Miyauchi S."/>
            <person name="Morin E."/>
            <person name="Drula E."/>
            <person name="Courty P.E."/>
            <person name="Kohler A."/>
            <person name="Kuo A."/>
            <person name="LaButti K."/>
            <person name="Pangilinan J."/>
            <person name="Lipzen A."/>
            <person name="Riley R."/>
            <person name="Andreopoulos W."/>
            <person name="He G."/>
            <person name="Johnson J."/>
            <person name="Nolan M."/>
            <person name="Tritt A."/>
            <person name="Barry K.W."/>
            <person name="Grigoriev I.V."/>
            <person name="Nagy L.G."/>
            <person name="Hibbett D."/>
            <person name="Henrissat B."/>
            <person name="Matheny P.B."/>
            <person name="Labbe J."/>
            <person name="Martin F.M."/>
        </authorList>
    </citation>
    <scope>NUCLEOTIDE SEQUENCE</scope>
    <source>
        <strain evidence="1">FP105234-sp</strain>
    </source>
</reference>
<name>A0ACB8RRL9_9AGAM</name>
<sequence length="179" mass="20198">MDWESGQRAASVWRGIRGWRHVFEVGRRNRMAGRLVEQTQRSRSEEAAIASTCAHDGSPRHSALCYCRTGHPALTRCSTASKEPVRCTAMQIRLGCERWRTCFCAAQGGFCAWNVDEASGVRRRASSPRATARAQRFWNRVRRHPRGAAMREQSRQARTEAPDLIFGNSAERVFPAHAV</sequence>
<organism evidence="1 2">
    <name type="scientific">Auriscalpium vulgare</name>
    <dbReference type="NCBI Taxonomy" id="40419"/>
    <lineage>
        <taxon>Eukaryota</taxon>
        <taxon>Fungi</taxon>
        <taxon>Dikarya</taxon>
        <taxon>Basidiomycota</taxon>
        <taxon>Agaricomycotina</taxon>
        <taxon>Agaricomycetes</taxon>
        <taxon>Russulales</taxon>
        <taxon>Auriscalpiaceae</taxon>
        <taxon>Auriscalpium</taxon>
    </lineage>
</organism>
<comment type="caution">
    <text evidence="1">The sequence shown here is derived from an EMBL/GenBank/DDBJ whole genome shotgun (WGS) entry which is preliminary data.</text>
</comment>
<gene>
    <name evidence="1" type="ORF">FA95DRAFT_1395538</name>
</gene>
<dbReference type="EMBL" id="MU275927">
    <property type="protein sequence ID" value="KAI0046386.1"/>
    <property type="molecule type" value="Genomic_DNA"/>
</dbReference>
<evidence type="ECO:0000313" key="1">
    <source>
        <dbReference type="EMBL" id="KAI0046386.1"/>
    </source>
</evidence>
<dbReference type="Proteomes" id="UP000814033">
    <property type="component" value="Unassembled WGS sequence"/>
</dbReference>
<evidence type="ECO:0000313" key="2">
    <source>
        <dbReference type="Proteomes" id="UP000814033"/>
    </source>
</evidence>
<proteinExistence type="predicted"/>
<keyword evidence="2" id="KW-1185">Reference proteome</keyword>
<accession>A0ACB8RRL9</accession>